<comment type="subcellular location">
    <subcellularLocation>
        <location evidence="1">Cell membrane</location>
        <topology evidence="1">Multi-pass membrane protein</topology>
    </subcellularLocation>
</comment>
<evidence type="ECO:0000313" key="7">
    <source>
        <dbReference type="EMBL" id="MFD2516149.1"/>
    </source>
</evidence>
<dbReference type="Pfam" id="PF01810">
    <property type="entry name" value="LysE"/>
    <property type="match status" value="1"/>
</dbReference>
<feature type="transmembrane region" description="Helical" evidence="6">
    <location>
        <begin position="71"/>
        <end position="90"/>
    </location>
</feature>
<evidence type="ECO:0000313" key="8">
    <source>
        <dbReference type="Proteomes" id="UP001597544"/>
    </source>
</evidence>
<evidence type="ECO:0000256" key="6">
    <source>
        <dbReference type="SAM" id="Phobius"/>
    </source>
</evidence>
<feature type="transmembrane region" description="Helical" evidence="6">
    <location>
        <begin position="6"/>
        <end position="26"/>
    </location>
</feature>
<evidence type="ECO:0000256" key="1">
    <source>
        <dbReference type="ARBA" id="ARBA00004651"/>
    </source>
</evidence>
<evidence type="ECO:0000256" key="2">
    <source>
        <dbReference type="ARBA" id="ARBA00022475"/>
    </source>
</evidence>
<evidence type="ECO:0000256" key="3">
    <source>
        <dbReference type="ARBA" id="ARBA00022692"/>
    </source>
</evidence>
<accession>A0ABW5IR65</accession>
<dbReference type="EMBL" id="JBHULU010000037">
    <property type="protein sequence ID" value="MFD2516149.1"/>
    <property type="molecule type" value="Genomic_DNA"/>
</dbReference>
<gene>
    <name evidence="7" type="ORF">ACFSRY_19920</name>
</gene>
<keyword evidence="8" id="KW-1185">Reference proteome</keyword>
<dbReference type="Proteomes" id="UP001597544">
    <property type="component" value="Unassembled WGS sequence"/>
</dbReference>
<dbReference type="RefSeq" id="WP_377512388.1">
    <property type="nucleotide sequence ID" value="NZ_JBHULU010000037.1"/>
</dbReference>
<feature type="transmembrane region" description="Helical" evidence="6">
    <location>
        <begin position="140"/>
        <end position="165"/>
    </location>
</feature>
<proteinExistence type="predicted"/>
<feature type="transmembrane region" description="Helical" evidence="6">
    <location>
        <begin position="177"/>
        <end position="195"/>
    </location>
</feature>
<keyword evidence="5 6" id="KW-0472">Membrane</keyword>
<evidence type="ECO:0000256" key="4">
    <source>
        <dbReference type="ARBA" id="ARBA00022989"/>
    </source>
</evidence>
<dbReference type="PANTHER" id="PTHR30086">
    <property type="entry name" value="ARGININE EXPORTER PROTEIN ARGO"/>
    <property type="match status" value="1"/>
</dbReference>
<protein>
    <submittedName>
        <fullName evidence="7">LysE family translocator</fullName>
    </submittedName>
</protein>
<dbReference type="InterPro" id="IPR001123">
    <property type="entry name" value="LeuE-type"/>
</dbReference>
<name>A0ABW5IR65_9BACT</name>
<comment type="caution">
    <text evidence="7">The sequence shown here is derived from an EMBL/GenBank/DDBJ whole genome shotgun (WGS) entry which is preliminary data.</text>
</comment>
<keyword evidence="4 6" id="KW-1133">Transmembrane helix</keyword>
<evidence type="ECO:0000256" key="5">
    <source>
        <dbReference type="ARBA" id="ARBA00023136"/>
    </source>
</evidence>
<keyword evidence="2" id="KW-1003">Cell membrane</keyword>
<feature type="transmembrane region" description="Helical" evidence="6">
    <location>
        <begin position="38"/>
        <end position="65"/>
    </location>
</feature>
<dbReference type="PANTHER" id="PTHR30086:SF20">
    <property type="entry name" value="ARGININE EXPORTER PROTEIN ARGO-RELATED"/>
    <property type="match status" value="1"/>
</dbReference>
<organism evidence="7 8">
    <name type="scientific">Pontibacter locisalis</name>
    <dbReference type="NCBI Taxonomy" id="1719035"/>
    <lineage>
        <taxon>Bacteria</taxon>
        <taxon>Pseudomonadati</taxon>
        <taxon>Bacteroidota</taxon>
        <taxon>Cytophagia</taxon>
        <taxon>Cytophagales</taxon>
        <taxon>Hymenobacteraceae</taxon>
        <taxon>Pontibacter</taxon>
    </lineage>
</organism>
<reference evidence="8" key="1">
    <citation type="journal article" date="2019" name="Int. J. Syst. Evol. Microbiol.">
        <title>The Global Catalogue of Microorganisms (GCM) 10K type strain sequencing project: providing services to taxonomists for standard genome sequencing and annotation.</title>
        <authorList>
            <consortium name="The Broad Institute Genomics Platform"/>
            <consortium name="The Broad Institute Genome Sequencing Center for Infectious Disease"/>
            <person name="Wu L."/>
            <person name="Ma J."/>
        </authorList>
    </citation>
    <scope>NUCLEOTIDE SEQUENCE [LARGE SCALE GENOMIC DNA]</scope>
    <source>
        <strain evidence="8">KCTC 42498</strain>
    </source>
</reference>
<sequence>MSETTQSFVFGITLAISVGPIAMLIINRSINCGLLTGVVTGTAAAFADLTYGVISFAAGSLIYALLAEHEFWLRTGASAVLILFGGWMLWGATRNRNRHISYPSSTCKGVFASTYALTIANPLTIVAFSGFAAQHATKELSLVIVSSVTLFAGSLVVQLALAYFGSTLRRHISNPSVIFYLNMLSGLSIIGMGLAKVL</sequence>
<feature type="transmembrane region" description="Helical" evidence="6">
    <location>
        <begin position="110"/>
        <end position="134"/>
    </location>
</feature>
<keyword evidence="3 6" id="KW-0812">Transmembrane</keyword>